<keyword evidence="8" id="KW-1185">Reference proteome</keyword>
<dbReference type="CDD" id="cd11010">
    <property type="entry name" value="S1-P1_nuclease"/>
    <property type="match status" value="1"/>
</dbReference>
<sequence length="318" mass="35614">MSITHQRMFSRQLFVGLALLLTLFATNRLAYGWNKPTHMAIGAIAYHDLQTASPQTAGRVAGLLKQHPYYQRQWLPLMDSLQLPAAQRDEYLFMLAARWPDDIRGRDPYHDRPTWHFINYVYAPKQGVARTDTTLATGETILQAYEQNRQLLTSPSPDSSKAVSLCWLFHLAGDVHMPLHTTALVDPQFPQGDKGGNLFRIKVMMSSPTSNLHSFWDGMLLHTDTYASVDSMAVGEQHEFARNQLPQLGNSGIMAWSKESFQLAQDNAYRSNTLQPGTSQEGSLLPPDYVATVRPIAQRQVALAGYRLADELVADLGS</sequence>
<dbReference type="Gene3D" id="1.10.575.10">
    <property type="entry name" value="P1 Nuclease"/>
    <property type="match status" value="1"/>
</dbReference>
<keyword evidence="3" id="KW-0255">Endonuclease</keyword>
<dbReference type="Proteomes" id="UP000501128">
    <property type="component" value="Chromosome"/>
</dbReference>
<dbReference type="EMBL" id="CP051677">
    <property type="protein sequence ID" value="QJD79993.1"/>
    <property type="molecule type" value="Genomic_DNA"/>
</dbReference>
<dbReference type="PANTHER" id="PTHR33146:SF10">
    <property type="entry name" value="STRAND-SPECIFIC NUCLEASE, PUTATIVE-RELATED"/>
    <property type="match status" value="1"/>
</dbReference>
<gene>
    <name evidence="7" type="ORF">HH216_17440</name>
</gene>
<dbReference type="GO" id="GO:0016788">
    <property type="term" value="F:hydrolase activity, acting on ester bonds"/>
    <property type="evidence" value="ECO:0007669"/>
    <property type="project" value="InterPro"/>
</dbReference>
<keyword evidence="5" id="KW-1015">Disulfide bond</keyword>
<accession>A0A7L5DRX3</accession>
<organism evidence="7 8">
    <name type="scientific">Spirosoma rhododendri</name>
    <dbReference type="NCBI Taxonomy" id="2728024"/>
    <lineage>
        <taxon>Bacteria</taxon>
        <taxon>Pseudomonadati</taxon>
        <taxon>Bacteroidota</taxon>
        <taxon>Cytophagia</taxon>
        <taxon>Cytophagales</taxon>
        <taxon>Cytophagaceae</taxon>
        <taxon>Spirosoma</taxon>
    </lineage>
</organism>
<evidence type="ECO:0000256" key="2">
    <source>
        <dbReference type="ARBA" id="ARBA00022723"/>
    </source>
</evidence>
<keyword evidence="6" id="KW-0325">Glycoprotein</keyword>
<proteinExistence type="predicted"/>
<dbReference type="PANTHER" id="PTHR33146">
    <property type="entry name" value="ENDONUCLEASE 4"/>
    <property type="match status" value="1"/>
</dbReference>
<keyword evidence="1" id="KW-0540">Nuclease</keyword>
<dbReference type="InterPro" id="IPR003154">
    <property type="entry name" value="S1/P1nuclease"/>
</dbReference>
<dbReference type="AlphaFoldDB" id="A0A7L5DRX3"/>
<name>A0A7L5DRX3_9BACT</name>
<evidence type="ECO:0000256" key="5">
    <source>
        <dbReference type="ARBA" id="ARBA00023157"/>
    </source>
</evidence>
<keyword evidence="4" id="KW-0378">Hydrolase</keyword>
<dbReference type="GO" id="GO:0003676">
    <property type="term" value="F:nucleic acid binding"/>
    <property type="evidence" value="ECO:0007669"/>
    <property type="project" value="InterPro"/>
</dbReference>
<dbReference type="GO" id="GO:0046872">
    <property type="term" value="F:metal ion binding"/>
    <property type="evidence" value="ECO:0007669"/>
    <property type="project" value="UniProtKB-KW"/>
</dbReference>
<reference evidence="7 8" key="1">
    <citation type="submission" date="2020-04" db="EMBL/GenBank/DDBJ databases">
        <title>Genome sequencing of novel species.</title>
        <authorList>
            <person name="Heo J."/>
            <person name="Kim S.-J."/>
            <person name="Kim J.-S."/>
            <person name="Hong S.-B."/>
            <person name="Kwon S.-W."/>
        </authorList>
    </citation>
    <scope>NUCLEOTIDE SEQUENCE [LARGE SCALE GENOMIC DNA]</scope>
    <source>
        <strain evidence="7 8">CJU-R4</strain>
    </source>
</reference>
<evidence type="ECO:0000313" key="8">
    <source>
        <dbReference type="Proteomes" id="UP000501128"/>
    </source>
</evidence>
<dbReference type="KEGG" id="srho:HH216_17440"/>
<dbReference type="GO" id="GO:0004519">
    <property type="term" value="F:endonuclease activity"/>
    <property type="evidence" value="ECO:0007669"/>
    <property type="project" value="UniProtKB-KW"/>
</dbReference>
<dbReference type="Pfam" id="PF02265">
    <property type="entry name" value="S1-P1_nuclease"/>
    <property type="match status" value="1"/>
</dbReference>
<dbReference type="SUPFAM" id="SSF48537">
    <property type="entry name" value="Phospholipase C/P1 nuclease"/>
    <property type="match status" value="1"/>
</dbReference>
<evidence type="ECO:0000256" key="1">
    <source>
        <dbReference type="ARBA" id="ARBA00022722"/>
    </source>
</evidence>
<keyword evidence="2" id="KW-0479">Metal-binding</keyword>
<evidence type="ECO:0000313" key="7">
    <source>
        <dbReference type="EMBL" id="QJD79993.1"/>
    </source>
</evidence>
<dbReference type="GO" id="GO:0006308">
    <property type="term" value="P:DNA catabolic process"/>
    <property type="evidence" value="ECO:0007669"/>
    <property type="project" value="InterPro"/>
</dbReference>
<dbReference type="InterPro" id="IPR008947">
    <property type="entry name" value="PLipase_C/P1_nuclease_dom_sf"/>
</dbReference>
<protein>
    <submittedName>
        <fullName evidence="7">S1/P1 nuclease</fullName>
    </submittedName>
</protein>
<evidence type="ECO:0000256" key="4">
    <source>
        <dbReference type="ARBA" id="ARBA00022801"/>
    </source>
</evidence>
<evidence type="ECO:0000256" key="3">
    <source>
        <dbReference type="ARBA" id="ARBA00022759"/>
    </source>
</evidence>
<evidence type="ECO:0000256" key="6">
    <source>
        <dbReference type="ARBA" id="ARBA00023180"/>
    </source>
</evidence>